<name>A0AAQ3N1X4_VIGMU</name>
<sequence>MRDLCSCWDAMHNVIVLQHNKTKASFDKSLNLMSQAYKGIRYKRLIGRVSRYPLGLIVHEVERILKYVSNESLLELCIDCKLDMVHEQFKKVKRHGPLSDMTFMKNLLSDYVVVHDRSQISLTKWMTIPDIGYAIAKRYNVHLQDGYPLSMVDIISSTHCYPEARACAILTLNARLAVELSGLRLSANTVGKLKLPASSMISLPNAWASTLSVISSIAPTTERHFQRLVLLKEMQKHSLHPLEADFGCESSNLQLLGQPFFHLFFLVLAWDSRKKERLGSVDPALCFPCFNRCYSGNVTTSFSFEATCEGVRGLGVNNVMMAGEGNSDVLRGVLMTTIEGIVKLGVVLRSPCILDVLVWKFHIVGAIDG</sequence>
<protein>
    <submittedName>
        <fullName evidence="1">Uncharacterized protein</fullName>
    </submittedName>
</protein>
<evidence type="ECO:0000313" key="1">
    <source>
        <dbReference type="EMBL" id="WVZ01090.1"/>
    </source>
</evidence>
<dbReference type="AlphaFoldDB" id="A0AAQ3N1X4"/>
<dbReference type="Proteomes" id="UP001374535">
    <property type="component" value="Chromosome 8"/>
</dbReference>
<gene>
    <name evidence="1" type="ORF">V8G54_027159</name>
</gene>
<evidence type="ECO:0000313" key="2">
    <source>
        <dbReference type="Proteomes" id="UP001374535"/>
    </source>
</evidence>
<organism evidence="1 2">
    <name type="scientific">Vigna mungo</name>
    <name type="common">Black gram</name>
    <name type="synonym">Phaseolus mungo</name>
    <dbReference type="NCBI Taxonomy" id="3915"/>
    <lineage>
        <taxon>Eukaryota</taxon>
        <taxon>Viridiplantae</taxon>
        <taxon>Streptophyta</taxon>
        <taxon>Embryophyta</taxon>
        <taxon>Tracheophyta</taxon>
        <taxon>Spermatophyta</taxon>
        <taxon>Magnoliopsida</taxon>
        <taxon>eudicotyledons</taxon>
        <taxon>Gunneridae</taxon>
        <taxon>Pentapetalae</taxon>
        <taxon>rosids</taxon>
        <taxon>fabids</taxon>
        <taxon>Fabales</taxon>
        <taxon>Fabaceae</taxon>
        <taxon>Papilionoideae</taxon>
        <taxon>50 kb inversion clade</taxon>
        <taxon>NPAAA clade</taxon>
        <taxon>indigoferoid/millettioid clade</taxon>
        <taxon>Phaseoleae</taxon>
        <taxon>Vigna</taxon>
    </lineage>
</organism>
<keyword evidence="2" id="KW-1185">Reference proteome</keyword>
<accession>A0AAQ3N1X4</accession>
<dbReference type="EMBL" id="CP144693">
    <property type="protein sequence ID" value="WVZ01090.1"/>
    <property type="molecule type" value="Genomic_DNA"/>
</dbReference>
<reference evidence="1 2" key="1">
    <citation type="journal article" date="2023" name="Life. Sci Alliance">
        <title>Evolutionary insights into 3D genome organization and epigenetic landscape of Vigna mungo.</title>
        <authorList>
            <person name="Junaid A."/>
            <person name="Singh B."/>
            <person name="Bhatia S."/>
        </authorList>
    </citation>
    <scope>NUCLEOTIDE SEQUENCE [LARGE SCALE GENOMIC DNA]</scope>
    <source>
        <strain evidence="1">Urdbean</strain>
    </source>
</reference>
<proteinExistence type="predicted"/>